<evidence type="ECO:0000256" key="1">
    <source>
        <dbReference type="ARBA" id="ARBA00004413"/>
    </source>
</evidence>
<comment type="subcellular location">
    <subcellularLocation>
        <location evidence="1">Cell membrane</location>
        <topology evidence="1">Peripheral membrane protein</topology>
        <orientation evidence="1">Cytoplasmic side</orientation>
    </subcellularLocation>
</comment>
<evidence type="ECO:0000259" key="8">
    <source>
        <dbReference type="Pfam" id="PF01052"/>
    </source>
</evidence>
<feature type="domain" description="Flagellar motor switch protein FliN-like C-terminal" evidence="8">
    <location>
        <begin position="41"/>
        <end position="115"/>
    </location>
</feature>
<dbReference type="PRINTS" id="PR00956">
    <property type="entry name" value="FLGMOTORFLIN"/>
</dbReference>
<keyword evidence="5" id="KW-0145">Chemotaxis</keyword>
<dbReference type="EMBL" id="CP002292">
    <property type="protein sequence ID" value="ADP71751.1"/>
    <property type="molecule type" value="Genomic_DNA"/>
</dbReference>
<dbReference type="GO" id="GO:0071973">
    <property type="term" value="P:bacterial-type flagellum-dependent cell motility"/>
    <property type="evidence" value="ECO:0007669"/>
    <property type="project" value="InterPro"/>
</dbReference>
<dbReference type="RefSeq" id="WP_013420129.1">
    <property type="nucleotide sequence ID" value="NC_014664.1"/>
</dbReference>
<evidence type="ECO:0000313" key="10">
    <source>
        <dbReference type="Proteomes" id="UP000001399"/>
    </source>
</evidence>
<dbReference type="HOGENOM" id="CLU_097058_5_0_5"/>
<dbReference type="InterPro" id="IPR036429">
    <property type="entry name" value="SpoA-like_sf"/>
</dbReference>
<keyword evidence="6" id="KW-0283">Flagellar rotation</keyword>
<dbReference type="KEGG" id="rva:Rvan_2536"/>
<dbReference type="SUPFAM" id="SSF101801">
    <property type="entry name" value="Surface presentation of antigens (SPOA)"/>
    <property type="match status" value="1"/>
</dbReference>
<dbReference type="GO" id="GO:0009425">
    <property type="term" value="C:bacterial-type flagellum basal body"/>
    <property type="evidence" value="ECO:0007669"/>
    <property type="project" value="InterPro"/>
</dbReference>
<keyword evidence="7" id="KW-0472">Membrane</keyword>
<dbReference type="Proteomes" id="UP000001399">
    <property type="component" value="Chromosome"/>
</dbReference>
<keyword evidence="10" id="KW-1185">Reference proteome</keyword>
<organism evidence="9 10">
    <name type="scientific">Rhodomicrobium vannielii (strain ATCC 17100 / DSM 162 / LMG 4299 / NCIMB 10020 / ATH 3.1.1)</name>
    <dbReference type="NCBI Taxonomy" id="648757"/>
    <lineage>
        <taxon>Bacteria</taxon>
        <taxon>Pseudomonadati</taxon>
        <taxon>Pseudomonadota</taxon>
        <taxon>Alphaproteobacteria</taxon>
        <taxon>Hyphomicrobiales</taxon>
        <taxon>Hyphomicrobiaceae</taxon>
        <taxon>Rhodomicrobium</taxon>
    </lineage>
</organism>
<comment type="similarity">
    <text evidence="2">Belongs to the FliN/MopA/SpaO family.</text>
</comment>
<dbReference type="STRING" id="648757.Rvan_2536"/>
<name>E3I686_RHOVT</name>
<dbReference type="PANTHER" id="PTHR43484:SF1">
    <property type="entry name" value="FLAGELLAR MOTOR SWITCH PROTEIN FLIN"/>
    <property type="match status" value="1"/>
</dbReference>
<dbReference type="GO" id="GO:0005886">
    <property type="term" value="C:plasma membrane"/>
    <property type="evidence" value="ECO:0007669"/>
    <property type="project" value="UniProtKB-SubCell"/>
</dbReference>
<keyword evidence="4" id="KW-1003">Cell membrane</keyword>
<evidence type="ECO:0000256" key="7">
    <source>
        <dbReference type="ARBA" id="ARBA00023136"/>
    </source>
</evidence>
<evidence type="ECO:0000256" key="6">
    <source>
        <dbReference type="ARBA" id="ARBA00022779"/>
    </source>
</evidence>
<dbReference type="Gene3D" id="2.30.330.10">
    <property type="entry name" value="SpoA-like"/>
    <property type="match status" value="1"/>
</dbReference>
<dbReference type="AlphaFoldDB" id="E3I686"/>
<evidence type="ECO:0000313" key="9">
    <source>
        <dbReference type="EMBL" id="ADP71751.1"/>
    </source>
</evidence>
<proteinExistence type="inferred from homology"/>
<evidence type="ECO:0000256" key="2">
    <source>
        <dbReference type="ARBA" id="ARBA00009226"/>
    </source>
</evidence>
<evidence type="ECO:0000256" key="4">
    <source>
        <dbReference type="ARBA" id="ARBA00022475"/>
    </source>
</evidence>
<dbReference type="GO" id="GO:0006935">
    <property type="term" value="P:chemotaxis"/>
    <property type="evidence" value="ECO:0007669"/>
    <property type="project" value="UniProtKB-KW"/>
</dbReference>
<gene>
    <name evidence="9" type="ordered locus">Rvan_2536</name>
</gene>
<dbReference type="Pfam" id="PF01052">
    <property type="entry name" value="FliMN_C"/>
    <property type="match status" value="1"/>
</dbReference>
<protein>
    <recommendedName>
        <fullName evidence="3">Flagellar motor switch protein FliN</fullName>
    </recommendedName>
</protein>
<dbReference type="PANTHER" id="PTHR43484">
    <property type="match status" value="1"/>
</dbReference>
<dbReference type="InterPro" id="IPR001172">
    <property type="entry name" value="FliN_T3SS_HrcQb"/>
</dbReference>
<dbReference type="GO" id="GO:0003774">
    <property type="term" value="F:cytoskeletal motor activity"/>
    <property type="evidence" value="ECO:0007669"/>
    <property type="project" value="InterPro"/>
</dbReference>
<reference evidence="10" key="1">
    <citation type="journal article" date="2011" name="J. Bacteriol.">
        <title>Genome sequences of eight morphologically diverse alphaproteobacteria.</title>
        <authorList>
            <consortium name="US DOE Joint Genome Institute"/>
            <person name="Brown P.J."/>
            <person name="Kysela D.T."/>
            <person name="Buechlein A."/>
            <person name="Hemmerich C."/>
            <person name="Brun Y.V."/>
        </authorList>
    </citation>
    <scope>NUCLEOTIDE SEQUENCE [LARGE SCALE GENOMIC DNA]</scope>
    <source>
        <strain evidence="10">ATCC 17100 / ATH 3.1.1 / DSM 162 / LMG 4299</strain>
    </source>
</reference>
<dbReference type="InterPro" id="IPR051469">
    <property type="entry name" value="FliN/MopA/SpaO"/>
</dbReference>
<evidence type="ECO:0000256" key="5">
    <source>
        <dbReference type="ARBA" id="ARBA00022500"/>
    </source>
</evidence>
<dbReference type="InterPro" id="IPR001543">
    <property type="entry name" value="FliN-like_C"/>
</dbReference>
<dbReference type="eggNOG" id="COG1886">
    <property type="taxonomic scope" value="Bacteria"/>
</dbReference>
<accession>E3I686</accession>
<sequence length="120" mass="12646">MMQEIISDEVLSVGGDVAEEVTRAAASLIGLGKGGDPGSLERVLRIPLSLKVLLGSASMPIYQVTKLGRGAVIPLDRKVGDAVDVMINGRIIAKGEIVVLDEEGSRFGVTLTEMIDNTKL</sequence>
<evidence type="ECO:0000256" key="3">
    <source>
        <dbReference type="ARBA" id="ARBA00021897"/>
    </source>
</evidence>